<proteinExistence type="inferred from homology"/>
<accession>Q0EYA6</accession>
<dbReference type="PANTHER" id="PTHR11059">
    <property type="entry name" value="DNA REPAIR PROTEIN RECN"/>
    <property type="match status" value="1"/>
</dbReference>
<dbReference type="GO" id="GO:0043590">
    <property type="term" value="C:bacterial nucleoid"/>
    <property type="evidence" value="ECO:0007669"/>
    <property type="project" value="TreeGrafter"/>
</dbReference>
<dbReference type="Gene3D" id="3.40.50.300">
    <property type="entry name" value="P-loop containing nucleotide triphosphate hydrolases"/>
    <property type="match status" value="2"/>
</dbReference>
<dbReference type="InterPro" id="IPR004604">
    <property type="entry name" value="DNA_recomb/repair_RecN"/>
</dbReference>
<evidence type="ECO:0000256" key="2">
    <source>
        <dbReference type="ARBA" id="ARBA00009441"/>
    </source>
</evidence>
<evidence type="ECO:0000256" key="3">
    <source>
        <dbReference type="ARBA" id="ARBA00021315"/>
    </source>
</evidence>
<keyword evidence="5 9" id="KW-0227">DNA damage</keyword>
<dbReference type="AlphaFoldDB" id="Q0EYA6"/>
<dbReference type="SUPFAM" id="SSF52540">
    <property type="entry name" value="P-loop containing nucleoside triphosphate hydrolases"/>
    <property type="match status" value="2"/>
</dbReference>
<keyword evidence="10" id="KW-0175">Coiled coil</keyword>
<evidence type="ECO:0000256" key="9">
    <source>
        <dbReference type="PIRNR" id="PIRNR003128"/>
    </source>
</evidence>
<dbReference type="GO" id="GO:0009432">
    <property type="term" value="P:SOS response"/>
    <property type="evidence" value="ECO:0007669"/>
    <property type="project" value="TreeGrafter"/>
</dbReference>
<dbReference type="FunCoup" id="Q0EYA6">
    <property type="interactions" value="450"/>
</dbReference>
<keyword evidence="4" id="KW-0547">Nucleotide-binding</keyword>
<evidence type="ECO:0000256" key="5">
    <source>
        <dbReference type="ARBA" id="ARBA00022763"/>
    </source>
</evidence>
<keyword evidence="13" id="KW-1185">Reference proteome</keyword>
<dbReference type="InParanoid" id="Q0EYA6"/>
<dbReference type="PIRSF" id="PIRSF003128">
    <property type="entry name" value="RecN"/>
    <property type="match status" value="1"/>
</dbReference>
<evidence type="ECO:0000256" key="6">
    <source>
        <dbReference type="ARBA" id="ARBA00022840"/>
    </source>
</evidence>
<evidence type="ECO:0000313" key="12">
    <source>
        <dbReference type="EMBL" id="EAU54286.1"/>
    </source>
</evidence>
<dbReference type="EMBL" id="AATS01000010">
    <property type="protein sequence ID" value="EAU54286.1"/>
    <property type="molecule type" value="Genomic_DNA"/>
</dbReference>
<dbReference type="CDD" id="cd03241">
    <property type="entry name" value="ABC_RecN"/>
    <property type="match status" value="2"/>
</dbReference>
<dbReference type="OrthoDB" id="9806954at2"/>
<feature type="coiled-coil region" evidence="10">
    <location>
        <begin position="164"/>
        <end position="191"/>
    </location>
</feature>
<feature type="domain" description="RecF/RecN/SMC N-terminal" evidence="11">
    <location>
        <begin position="2"/>
        <end position="512"/>
    </location>
</feature>
<keyword evidence="7 9" id="KW-0234">DNA repair</keyword>
<reference evidence="12 13" key="1">
    <citation type="submission" date="2006-09" db="EMBL/GenBank/DDBJ databases">
        <authorList>
            <person name="Emerson D."/>
            <person name="Ferriera S."/>
            <person name="Johnson J."/>
            <person name="Kravitz S."/>
            <person name="Halpern A."/>
            <person name="Remington K."/>
            <person name="Beeson K."/>
            <person name="Tran B."/>
            <person name="Rogers Y.-H."/>
            <person name="Friedman R."/>
            <person name="Venter J.C."/>
        </authorList>
    </citation>
    <scope>NUCLEOTIDE SEQUENCE [LARGE SCALE GENOMIC DNA]</scope>
    <source>
        <strain evidence="12 13">PV-1</strain>
    </source>
</reference>
<evidence type="ECO:0000256" key="1">
    <source>
        <dbReference type="ARBA" id="ARBA00003618"/>
    </source>
</evidence>
<dbReference type="GO" id="GO:0006310">
    <property type="term" value="P:DNA recombination"/>
    <property type="evidence" value="ECO:0007669"/>
    <property type="project" value="InterPro"/>
</dbReference>
<feature type="coiled-coil region" evidence="10">
    <location>
        <begin position="287"/>
        <end position="314"/>
    </location>
</feature>
<dbReference type="InterPro" id="IPR027417">
    <property type="entry name" value="P-loop_NTPase"/>
</dbReference>
<evidence type="ECO:0000256" key="8">
    <source>
        <dbReference type="ARBA" id="ARBA00033408"/>
    </source>
</evidence>
<dbReference type="InterPro" id="IPR003395">
    <property type="entry name" value="RecF/RecN/SMC_N"/>
</dbReference>
<protein>
    <recommendedName>
        <fullName evidence="3 9">DNA repair protein RecN</fullName>
    </recommendedName>
    <alternativeName>
        <fullName evidence="8 9">Recombination protein N</fullName>
    </alternativeName>
</protein>
<gene>
    <name evidence="12" type="ORF">SPV1_05979</name>
</gene>
<dbReference type="Proteomes" id="UP000005297">
    <property type="component" value="Unassembled WGS sequence"/>
</dbReference>
<sequence length="558" mass="60711">MLVSLIIKQFALIEHVQLQLDAGMTVFTGETGAGKSMLVDALGAVFGTRASADWVRHGAERAEVMAVWQGGEKQIAALLAEQDIDVEDELILRRIINSDGRSRAYINGVPVPSRVLQQLGRVCLDLHGQHEHQALLQPDFQRRLLDIRVTGPLLSNVKTAFADWQQARRALQQLQQQRGDTEQQVDWMREELARLQALEIEPGLTDQLQAEVEAGRHHAQIHAAAGLSMALLDEAEPNARELIARAAHELAGVQDYHAGLKGGLDLLEQVDALLGEVVPELAAALDSSFDERELQATEERLMRLQEAMRRHDCDESGLQALMDEWQQRLSALDTAGWDEDAAQSALDDAAEKYRVHAAALTEARRQAGESLCTALRPLLDRLALAGMQVRFCLTDESRTGAAAEAFSATGMDQVRMQVMSNPGEPWRDLSAVASGGELSRMVLALKGCGAMEGAPGLAVFDEVDTGIGGETAWCVGELLASMGRERQVLVISHLPQVAACADRQVVISKNEQDGRTLSSLQQLDAPARKLEIARMLGDAQGLEHAESMLNRGQALAAA</sequence>
<dbReference type="Pfam" id="PF02463">
    <property type="entry name" value="SMC_N"/>
    <property type="match status" value="1"/>
</dbReference>
<organism evidence="12 13">
    <name type="scientific">Mariprofundus ferrooxydans PV-1</name>
    <dbReference type="NCBI Taxonomy" id="314345"/>
    <lineage>
        <taxon>Bacteria</taxon>
        <taxon>Pseudomonadati</taxon>
        <taxon>Pseudomonadota</taxon>
        <taxon>Candidatius Mariprofundia</taxon>
        <taxon>Mariprofundales</taxon>
        <taxon>Mariprofundaceae</taxon>
        <taxon>Mariprofundus</taxon>
    </lineage>
</organism>
<evidence type="ECO:0000256" key="7">
    <source>
        <dbReference type="ARBA" id="ARBA00023204"/>
    </source>
</evidence>
<dbReference type="RefSeq" id="WP_009851489.1">
    <property type="nucleotide sequence ID" value="NZ_DS022295.1"/>
</dbReference>
<keyword evidence="6" id="KW-0067">ATP-binding</keyword>
<dbReference type="GO" id="GO:0005524">
    <property type="term" value="F:ATP binding"/>
    <property type="evidence" value="ECO:0007669"/>
    <property type="project" value="UniProtKB-KW"/>
</dbReference>
<dbReference type="eggNOG" id="COG0497">
    <property type="taxonomic scope" value="Bacteria"/>
</dbReference>
<comment type="function">
    <text evidence="1 9">May be involved in recombinational repair of damaged DNA.</text>
</comment>
<evidence type="ECO:0000313" key="13">
    <source>
        <dbReference type="Proteomes" id="UP000005297"/>
    </source>
</evidence>
<comment type="caution">
    <text evidence="12">The sequence shown here is derived from an EMBL/GenBank/DDBJ whole genome shotgun (WGS) entry which is preliminary data.</text>
</comment>
<comment type="similarity">
    <text evidence="2 9">Belongs to the RecN family.</text>
</comment>
<evidence type="ECO:0000256" key="4">
    <source>
        <dbReference type="ARBA" id="ARBA00022741"/>
    </source>
</evidence>
<dbReference type="HOGENOM" id="CLU_018297_3_1_0"/>
<dbReference type="PANTHER" id="PTHR11059:SF0">
    <property type="entry name" value="DNA REPAIR PROTEIN RECN"/>
    <property type="match status" value="1"/>
</dbReference>
<evidence type="ECO:0000259" key="11">
    <source>
        <dbReference type="Pfam" id="PF02463"/>
    </source>
</evidence>
<name>Q0EYA6_9PROT</name>
<dbReference type="STRING" id="314344.AL013_06340"/>
<dbReference type="GO" id="GO:0006281">
    <property type="term" value="P:DNA repair"/>
    <property type="evidence" value="ECO:0007669"/>
    <property type="project" value="UniProtKB-KW"/>
</dbReference>
<evidence type="ECO:0000256" key="10">
    <source>
        <dbReference type="SAM" id="Coils"/>
    </source>
</evidence>